<dbReference type="AlphaFoldDB" id="A0A9W5UMR8"/>
<sequence length="669" mass="71077">MTAATRSGDAPMMIDWVEESAMLGGYRPVTPRAPRRPPAVCSRSTGRVGFDRATGAGGVPTRSREHEGVQVREFTVPPIVTVGDSANLTDPVWDNAETAPDAVQFARRDAAGGWADVTCRQFRDEVAAVARGLVAAGVQPGDRVALMSRTRYEWTLVDYAIWAAGAVTVPIYETSSAEQAAWILGDSGAVAVVVETTAHATLVAGVRDQLPALAHVWQIDLGGVDDLVTAGAEVEPTEIDRRRAALRSSDVATIIYTSGTTGRPKGCVLTHRNMYADIANAVPVLPNLFGPNASTLLFLPLAHAFARLIQIGVVQARATMAHCSDTKNLVAELQDFKPTFVLSVPRVFEKVYNGAKQKAEAGGKGKIFARAEAVAIAYSEALETPGGPGLTLRAQHALFDRLVYGKLRAALGGRCRDAISGGAPLGARLGHFFRGIGVTVCEGYGLTETSPAASANLPGFTRIGTVGRPLPGVTIRIADDGEVLIAGDLIFQGYWHNDAATAEALTTDGWFRTGDLGSLDGDGYLTITGRKKEIIVTAGGKNVAPAVLEDQVRSHRLVSQCVVVGDRQPFIAALVTLDEEALPGWLESAGLPADTGIEELRQHDGLRAEIQAAVDRANESVSKAEAIKVFRVLPHDFTEATGELTPSLKVKRQVVHKTYAAEIADIYRG</sequence>
<evidence type="ECO:0000256" key="7">
    <source>
        <dbReference type="SAM" id="MobiDB-lite"/>
    </source>
</evidence>
<keyword evidence="3" id="KW-0276">Fatty acid metabolism</keyword>
<accession>A0A9W5UMR8</accession>
<dbReference type="PANTHER" id="PTHR43272:SF32">
    <property type="entry name" value="AMP-DEPENDENT SYNTHETASE_LIGASE DOMAIN-CONTAINING PROTEIN"/>
    <property type="match status" value="1"/>
</dbReference>
<dbReference type="PROSITE" id="PS00455">
    <property type="entry name" value="AMP_BINDING"/>
    <property type="match status" value="1"/>
</dbReference>
<evidence type="ECO:0000256" key="4">
    <source>
        <dbReference type="ARBA" id="ARBA00023098"/>
    </source>
</evidence>
<protein>
    <recommendedName>
        <fullName evidence="6">Acyl-CoA synthetase</fullName>
    </recommendedName>
</protein>
<name>A0A9W5UMR8_9ACTN</name>
<proteinExistence type="inferred from homology"/>
<dbReference type="PANTHER" id="PTHR43272">
    <property type="entry name" value="LONG-CHAIN-FATTY-ACID--COA LIGASE"/>
    <property type="match status" value="1"/>
</dbReference>
<organism evidence="9 10">
    <name type="scientific">Micromonospora sediminimaris</name>
    <dbReference type="NCBI Taxonomy" id="547162"/>
    <lineage>
        <taxon>Bacteria</taxon>
        <taxon>Bacillati</taxon>
        <taxon>Actinomycetota</taxon>
        <taxon>Actinomycetes</taxon>
        <taxon>Micromonosporales</taxon>
        <taxon>Micromonosporaceae</taxon>
        <taxon>Micromonospora</taxon>
    </lineage>
</organism>
<dbReference type="SUPFAM" id="SSF56801">
    <property type="entry name" value="Acetyl-CoA synthetase-like"/>
    <property type="match status" value="1"/>
</dbReference>
<keyword evidence="4" id="KW-0443">Lipid metabolism</keyword>
<evidence type="ECO:0000259" key="8">
    <source>
        <dbReference type="Pfam" id="PF00501"/>
    </source>
</evidence>
<dbReference type="InterPro" id="IPR000873">
    <property type="entry name" value="AMP-dep_synth/lig_dom"/>
</dbReference>
<dbReference type="CDD" id="cd05907">
    <property type="entry name" value="VL_LC_FACS_like"/>
    <property type="match status" value="1"/>
</dbReference>
<comment type="similarity">
    <text evidence="1">Belongs to the ATP-dependent AMP-binding enzyme family.</text>
</comment>
<reference evidence="9" key="1">
    <citation type="submission" date="2021-01" db="EMBL/GenBank/DDBJ databases">
        <title>Whole genome shotgun sequence of Verrucosispora sediminis NBRC 107745.</title>
        <authorList>
            <person name="Komaki H."/>
            <person name="Tamura T."/>
        </authorList>
    </citation>
    <scope>NUCLEOTIDE SEQUENCE</scope>
    <source>
        <strain evidence="9">NBRC 107745</strain>
    </source>
</reference>
<dbReference type="EMBL" id="BOPD01000007">
    <property type="protein sequence ID" value="GIJ31711.1"/>
    <property type="molecule type" value="Genomic_DNA"/>
</dbReference>
<evidence type="ECO:0000256" key="2">
    <source>
        <dbReference type="ARBA" id="ARBA00022598"/>
    </source>
</evidence>
<comment type="catalytic activity">
    <reaction evidence="5">
        <text>a long-chain fatty acid + ATP + CoA = a long-chain fatty acyl-CoA + AMP + diphosphate</text>
        <dbReference type="Rhea" id="RHEA:15421"/>
        <dbReference type="ChEBI" id="CHEBI:30616"/>
        <dbReference type="ChEBI" id="CHEBI:33019"/>
        <dbReference type="ChEBI" id="CHEBI:57287"/>
        <dbReference type="ChEBI" id="CHEBI:57560"/>
        <dbReference type="ChEBI" id="CHEBI:83139"/>
        <dbReference type="ChEBI" id="CHEBI:456215"/>
        <dbReference type="EC" id="6.2.1.3"/>
    </reaction>
    <physiologicalReaction direction="left-to-right" evidence="5">
        <dbReference type="Rhea" id="RHEA:15422"/>
    </physiologicalReaction>
</comment>
<evidence type="ECO:0000256" key="5">
    <source>
        <dbReference type="ARBA" id="ARBA00024484"/>
    </source>
</evidence>
<feature type="compositionally biased region" description="Low complexity" evidence="7">
    <location>
        <begin position="28"/>
        <end position="44"/>
    </location>
</feature>
<keyword evidence="2" id="KW-0436">Ligase</keyword>
<dbReference type="GO" id="GO:0016020">
    <property type="term" value="C:membrane"/>
    <property type="evidence" value="ECO:0007669"/>
    <property type="project" value="TreeGrafter"/>
</dbReference>
<dbReference type="GO" id="GO:0004467">
    <property type="term" value="F:long-chain fatty acid-CoA ligase activity"/>
    <property type="evidence" value="ECO:0007669"/>
    <property type="project" value="UniProtKB-EC"/>
</dbReference>
<keyword evidence="10" id="KW-1185">Reference proteome</keyword>
<gene>
    <name evidence="9" type="primary">fadD_1</name>
    <name evidence="9" type="ORF">Vse01_08590</name>
</gene>
<evidence type="ECO:0000256" key="3">
    <source>
        <dbReference type="ARBA" id="ARBA00022832"/>
    </source>
</evidence>
<evidence type="ECO:0000313" key="10">
    <source>
        <dbReference type="Proteomes" id="UP000607311"/>
    </source>
</evidence>
<dbReference type="Proteomes" id="UP000607311">
    <property type="component" value="Unassembled WGS sequence"/>
</dbReference>
<evidence type="ECO:0000313" key="9">
    <source>
        <dbReference type="EMBL" id="GIJ31711.1"/>
    </source>
</evidence>
<dbReference type="Gene3D" id="3.40.50.12780">
    <property type="entry name" value="N-terminal domain of ligase-like"/>
    <property type="match status" value="1"/>
</dbReference>
<dbReference type="Pfam" id="PF23562">
    <property type="entry name" value="AMP-binding_C_3"/>
    <property type="match status" value="1"/>
</dbReference>
<dbReference type="Gene3D" id="3.30.300.30">
    <property type="match status" value="1"/>
</dbReference>
<feature type="region of interest" description="Disordered" evidence="7">
    <location>
        <begin position="28"/>
        <end position="67"/>
    </location>
</feature>
<dbReference type="InterPro" id="IPR042099">
    <property type="entry name" value="ANL_N_sf"/>
</dbReference>
<evidence type="ECO:0000256" key="6">
    <source>
        <dbReference type="ARBA" id="ARBA00032875"/>
    </source>
</evidence>
<dbReference type="InterPro" id="IPR020845">
    <property type="entry name" value="AMP-binding_CS"/>
</dbReference>
<feature type="domain" description="AMP-dependent synthetase/ligase" evidence="8">
    <location>
        <begin position="94"/>
        <end position="495"/>
    </location>
</feature>
<dbReference type="InterPro" id="IPR045851">
    <property type="entry name" value="AMP-bd_C_sf"/>
</dbReference>
<comment type="caution">
    <text evidence="9">The sequence shown here is derived from an EMBL/GenBank/DDBJ whole genome shotgun (WGS) entry which is preliminary data.</text>
</comment>
<dbReference type="Pfam" id="PF00501">
    <property type="entry name" value="AMP-binding"/>
    <property type="match status" value="1"/>
</dbReference>
<evidence type="ECO:0000256" key="1">
    <source>
        <dbReference type="ARBA" id="ARBA00006432"/>
    </source>
</evidence>